<dbReference type="InterPro" id="IPR036291">
    <property type="entry name" value="NAD(P)-bd_dom_sf"/>
</dbReference>
<gene>
    <name evidence="2" type="ORF">CAB17_05185</name>
</gene>
<dbReference type="SUPFAM" id="SSF51735">
    <property type="entry name" value="NAD(P)-binding Rossmann-fold domains"/>
    <property type="match status" value="1"/>
</dbReference>
<dbReference type="PANTHER" id="PTHR43377:SF1">
    <property type="entry name" value="BILIVERDIN REDUCTASE A"/>
    <property type="match status" value="1"/>
</dbReference>
<dbReference type="EMBL" id="CP025491">
    <property type="protein sequence ID" value="AUH71531.1"/>
    <property type="molecule type" value="Genomic_DNA"/>
</dbReference>
<dbReference type="KEGG" id="lsh:CAB17_05185"/>
<keyword evidence="3" id="KW-1185">Reference proteome</keyword>
<dbReference type="Proteomes" id="UP000234343">
    <property type="component" value="Chromosome"/>
</dbReference>
<evidence type="ECO:0000313" key="2">
    <source>
        <dbReference type="EMBL" id="AUH71531.1"/>
    </source>
</evidence>
<dbReference type="PANTHER" id="PTHR43377">
    <property type="entry name" value="BILIVERDIN REDUCTASE A"/>
    <property type="match status" value="1"/>
</dbReference>
<name>A0A2H5FJ22_9GAMM</name>
<evidence type="ECO:0000259" key="1">
    <source>
        <dbReference type="Pfam" id="PF01408"/>
    </source>
</evidence>
<dbReference type="InterPro" id="IPR051450">
    <property type="entry name" value="Gfo/Idh/MocA_Oxidoreductases"/>
</dbReference>
<dbReference type="Gene3D" id="3.30.360.10">
    <property type="entry name" value="Dihydrodipicolinate Reductase, domain 2"/>
    <property type="match status" value="1"/>
</dbReference>
<sequence>MINLVCLFGGGRWSRVLLSVLLENYPDLRIIWVTKNGYAANLNWLKRQNIKSVLLTAEESEAWSLCPQAVIVATSSSTHSKYIKQAISLKIPVLSEKPFSLSVSEAHELITLSQLNKVAVGVNFEFMYASYLQDFARHLKSTEISTLELIWQDPFCEARHGEKKIGDIYTPLMHDSFQHCWSLLYFLFPGETLKITHVTYNEENSVAVVEALLGAKTINICLSRRASQRIRKIVVNGGSMVLDFASEPGTLLVEHKVIPNQWGGRRPLHSVFNSFFKSINEPQLLQEWPLNICHCFDVIGLSVQATQLLEQAQRGCIEKRHPLLAEDRITRNLLVDFFLPKLAALGEYHQASNLEEQLTFSNHIINMLSSTS</sequence>
<evidence type="ECO:0000313" key="3">
    <source>
        <dbReference type="Proteomes" id="UP000234343"/>
    </source>
</evidence>
<dbReference type="AlphaFoldDB" id="A0A2H5FJ22"/>
<proteinExistence type="predicted"/>
<dbReference type="Gene3D" id="3.40.50.720">
    <property type="entry name" value="NAD(P)-binding Rossmann-like Domain"/>
    <property type="match status" value="1"/>
</dbReference>
<accession>A0A2H5FJ22</accession>
<dbReference type="InterPro" id="IPR000683">
    <property type="entry name" value="Gfo/Idh/MocA-like_OxRdtase_N"/>
</dbReference>
<dbReference type="RefSeq" id="WP_101899260.1">
    <property type="nucleotide sequence ID" value="NZ_CP025491.2"/>
</dbReference>
<dbReference type="Pfam" id="PF01408">
    <property type="entry name" value="GFO_IDH_MocA"/>
    <property type="match status" value="1"/>
</dbReference>
<protein>
    <submittedName>
        <fullName evidence="2">Oxidoreductase</fullName>
    </submittedName>
</protein>
<dbReference type="GO" id="GO:0000166">
    <property type="term" value="F:nucleotide binding"/>
    <property type="evidence" value="ECO:0007669"/>
    <property type="project" value="InterPro"/>
</dbReference>
<reference evidence="2 3" key="1">
    <citation type="submission" date="2017-12" db="EMBL/GenBank/DDBJ databases">
        <title>Legionella sainthelensi LA01-117, whole genome sequence of a clinical isolate from New Zealand.</title>
        <authorList>
            <person name="Cree S.L."/>
            <person name="Slow S."/>
            <person name="Kennedy M.A."/>
            <person name="Murdoch D.R."/>
            <person name="Biggs P.J."/>
            <person name="Anderson T."/>
        </authorList>
    </citation>
    <scope>NUCLEOTIDE SEQUENCE [LARGE SCALE GENOMIC DNA]</scope>
    <source>
        <strain evidence="2 3">LA01-117</strain>
    </source>
</reference>
<feature type="domain" description="Gfo/Idh/MocA-like oxidoreductase N-terminal" evidence="1">
    <location>
        <begin position="7"/>
        <end position="124"/>
    </location>
</feature>
<organism evidence="2 3">
    <name type="scientific">Legionella sainthelensi</name>
    <dbReference type="NCBI Taxonomy" id="28087"/>
    <lineage>
        <taxon>Bacteria</taxon>
        <taxon>Pseudomonadati</taxon>
        <taxon>Pseudomonadota</taxon>
        <taxon>Gammaproteobacteria</taxon>
        <taxon>Legionellales</taxon>
        <taxon>Legionellaceae</taxon>
        <taxon>Legionella</taxon>
    </lineage>
</organism>